<gene>
    <name evidence="8" type="ORF">RDB_LOCUS78017</name>
</gene>
<feature type="compositionally biased region" description="Low complexity" evidence="6">
    <location>
        <begin position="507"/>
        <end position="520"/>
    </location>
</feature>
<dbReference type="EMBL" id="CAJMXA010001963">
    <property type="protein sequence ID" value="CAE6473475.1"/>
    <property type="molecule type" value="Genomic_DNA"/>
</dbReference>
<evidence type="ECO:0000259" key="7">
    <source>
        <dbReference type="PROSITE" id="PS50112"/>
    </source>
</evidence>
<keyword evidence="5" id="KW-0804">Transcription</keyword>
<dbReference type="SMART" id="SM00401">
    <property type="entry name" value="ZnF_GATA"/>
    <property type="match status" value="1"/>
</dbReference>
<dbReference type="SUPFAM" id="SSF55785">
    <property type="entry name" value="PYP-like sensor domain (PAS domain)"/>
    <property type="match status" value="1"/>
</dbReference>
<dbReference type="PANTHER" id="PTHR47172">
    <property type="entry name" value="OS01G0976800 PROTEIN"/>
    <property type="match status" value="1"/>
</dbReference>
<feature type="compositionally biased region" description="Low complexity" evidence="6">
    <location>
        <begin position="624"/>
        <end position="633"/>
    </location>
</feature>
<feature type="compositionally biased region" description="Low complexity" evidence="6">
    <location>
        <begin position="756"/>
        <end position="779"/>
    </location>
</feature>
<keyword evidence="1" id="KW-0479">Metal-binding</keyword>
<feature type="region of interest" description="Disordered" evidence="6">
    <location>
        <begin position="413"/>
        <end position="659"/>
    </location>
</feature>
<feature type="compositionally biased region" description="Basic and acidic residues" evidence="6">
    <location>
        <begin position="802"/>
        <end position="812"/>
    </location>
</feature>
<feature type="compositionally biased region" description="Pro residues" evidence="6">
    <location>
        <begin position="467"/>
        <end position="477"/>
    </location>
</feature>
<dbReference type="Proteomes" id="UP000663853">
    <property type="component" value="Unassembled WGS sequence"/>
</dbReference>
<evidence type="ECO:0000256" key="5">
    <source>
        <dbReference type="ARBA" id="ARBA00023163"/>
    </source>
</evidence>
<proteinExistence type="predicted"/>
<keyword evidence="4" id="KW-0805">Transcription regulation</keyword>
<accession>A0A8H3C7X6</accession>
<feature type="compositionally biased region" description="Pro residues" evidence="6">
    <location>
        <begin position="525"/>
        <end position="555"/>
    </location>
</feature>
<reference evidence="8" key="1">
    <citation type="submission" date="2021-01" db="EMBL/GenBank/DDBJ databases">
        <authorList>
            <person name="Kaushik A."/>
        </authorList>
    </citation>
    <scope>NUCLEOTIDE SEQUENCE</scope>
    <source>
        <strain evidence="8">AG6-10EEA</strain>
    </source>
</reference>
<name>A0A8H3C7X6_9AGAM</name>
<dbReference type="InterPro" id="IPR013088">
    <property type="entry name" value="Znf_NHR/GATA"/>
</dbReference>
<dbReference type="AlphaFoldDB" id="A0A8H3C7X6"/>
<dbReference type="Gene3D" id="3.30.450.20">
    <property type="entry name" value="PAS domain"/>
    <property type="match status" value="1"/>
</dbReference>
<comment type="caution">
    <text evidence="8">The sequence shown here is derived from an EMBL/GenBank/DDBJ whole genome shotgun (WGS) entry which is preliminary data.</text>
</comment>
<dbReference type="GO" id="GO:0008270">
    <property type="term" value="F:zinc ion binding"/>
    <property type="evidence" value="ECO:0007669"/>
    <property type="project" value="UniProtKB-KW"/>
</dbReference>
<sequence>MSLPFDSVLEESQQAAMDQHPVPAFGRTRCYWSLLDSELRYLYLDPTCFVHMGEQAEKVIGTCLLEYVHPDEQQSARADLRNVLDSRTLHGSVTRVRYARLSRIREILGCNAPDPFPDADLVTVDDHYIACDVVINWVSDNVVLCFLHAIVGKTTALATLRNMHIAHATRETIRLDKGKADNDELNKTHWTNWCGTSAMTTDHAAGLYDRLHKLVPPSQTPPDRIFQILINQPARPILFSWPPEGYTAGEFDKLVHRMEIEAPRGPNHSKGDDGAKTSCTRRYRSYQQIIDGGVLKEVESIFIPHGAVIFACHKVAPPRLPYPSVQQGRPSAPDMYHGYQPRQSGYPHQSHQHPLVQGHYTSDARRGAGNYSAPSVPDSPEYAHSRATNAGYQRGPAEYNASQYPVRDVDYAHGPNYLQQYGSPYPTSANQHPTGHRNSQDRADGWGYAQSQPQHPPTTQASGQPSWPAPASSPRPASPRSQGPSSYEGQTWMMPQGWTQGPMEQTPAPQHQPQQGYPYPTSQPFGPPSIPGQPLSPPPPYAPNTPISQPPPPLDTPVLTKRDPSPQEEDTTIPRIHAPPKRKRESVPKREMNSTPDLASEDGGRSQLSPSTKDVISRERGHNTGATAPRAGGAPPPGVQRCSSCKSETSPEWRKGQPYLTLPLIPSIELTGLSLSHPNSVYCVPITPRSRPRMHGPSGKKDLCNACGLRYARSKQKKDGNAQPKRRREKEIPLAPAPVPIPSGVPSSLQQSGHDPLSTSASTSSSSAPPSWPNAPSGSREQKRMRGGTFTSVSHSPSPPRSEGRSQPEHFPDAYGARYGQAVYPQGYTNGYAMDYTRMPGSVPSYVAPDLPPSDRTFAGN</sequence>
<dbReference type="GO" id="GO:0043565">
    <property type="term" value="F:sequence-specific DNA binding"/>
    <property type="evidence" value="ECO:0007669"/>
    <property type="project" value="InterPro"/>
</dbReference>
<dbReference type="GO" id="GO:0006355">
    <property type="term" value="P:regulation of DNA-templated transcription"/>
    <property type="evidence" value="ECO:0007669"/>
    <property type="project" value="InterPro"/>
</dbReference>
<evidence type="ECO:0000256" key="3">
    <source>
        <dbReference type="ARBA" id="ARBA00022833"/>
    </source>
</evidence>
<dbReference type="InterPro" id="IPR035965">
    <property type="entry name" value="PAS-like_dom_sf"/>
</dbReference>
<keyword evidence="3" id="KW-0862">Zinc</keyword>
<evidence type="ECO:0000256" key="2">
    <source>
        <dbReference type="ARBA" id="ARBA00022771"/>
    </source>
</evidence>
<dbReference type="PROSITE" id="PS50112">
    <property type="entry name" value="PAS"/>
    <property type="match status" value="1"/>
</dbReference>
<dbReference type="InterPro" id="IPR000679">
    <property type="entry name" value="Znf_GATA"/>
</dbReference>
<protein>
    <recommendedName>
        <fullName evidence="7">PAS domain-containing protein</fullName>
    </recommendedName>
</protein>
<dbReference type="PANTHER" id="PTHR47172:SF24">
    <property type="entry name" value="GATA ZINC FINGER DOMAIN-CONTAINING PROTEIN 14-RELATED"/>
    <property type="match status" value="1"/>
</dbReference>
<evidence type="ECO:0000256" key="4">
    <source>
        <dbReference type="ARBA" id="ARBA00023015"/>
    </source>
</evidence>
<evidence type="ECO:0000256" key="6">
    <source>
        <dbReference type="SAM" id="MobiDB-lite"/>
    </source>
</evidence>
<feature type="compositionally biased region" description="Polar residues" evidence="6">
    <location>
        <begin position="417"/>
        <end position="437"/>
    </location>
</feature>
<evidence type="ECO:0000256" key="1">
    <source>
        <dbReference type="ARBA" id="ARBA00022723"/>
    </source>
</evidence>
<feature type="region of interest" description="Disordered" evidence="6">
    <location>
        <begin position="713"/>
        <end position="861"/>
    </location>
</feature>
<dbReference type="InterPro" id="IPR000014">
    <property type="entry name" value="PAS"/>
</dbReference>
<evidence type="ECO:0000313" key="8">
    <source>
        <dbReference type="EMBL" id="CAE6473475.1"/>
    </source>
</evidence>
<feature type="compositionally biased region" description="Polar residues" evidence="6">
    <location>
        <begin position="449"/>
        <end position="460"/>
    </location>
</feature>
<evidence type="ECO:0000313" key="9">
    <source>
        <dbReference type="Proteomes" id="UP000663853"/>
    </source>
</evidence>
<keyword evidence="2" id="KW-0863">Zinc-finger</keyword>
<organism evidence="8 9">
    <name type="scientific">Rhizoctonia solani</name>
    <dbReference type="NCBI Taxonomy" id="456999"/>
    <lineage>
        <taxon>Eukaryota</taxon>
        <taxon>Fungi</taxon>
        <taxon>Dikarya</taxon>
        <taxon>Basidiomycota</taxon>
        <taxon>Agaricomycotina</taxon>
        <taxon>Agaricomycetes</taxon>
        <taxon>Cantharellales</taxon>
        <taxon>Ceratobasidiaceae</taxon>
        <taxon>Rhizoctonia</taxon>
    </lineage>
</organism>
<feature type="region of interest" description="Disordered" evidence="6">
    <location>
        <begin position="321"/>
        <end position="384"/>
    </location>
</feature>
<dbReference type="SUPFAM" id="SSF57716">
    <property type="entry name" value="Glucocorticoid receptor-like (DNA-binding domain)"/>
    <property type="match status" value="1"/>
</dbReference>
<feature type="domain" description="PAS" evidence="7">
    <location>
        <begin position="34"/>
        <end position="87"/>
    </location>
</feature>
<dbReference type="Gene3D" id="3.30.50.10">
    <property type="entry name" value="Erythroid Transcription Factor GATA-1, subunit A"/>
    <property type="match status" value="1"/>
</dbReference>